<sequence>MARGAQKEQARQRAQKKAAERSNKGSQLGARAAGLQIKCPKCLIALANYKLLVQHFEAKHPKDNVPPESDFEKK</sequence>
<feature type="domain" description="Small EDRK-rich factor-like N-terminal" evidence="6">
    <location>
        <begin position="1"/>
        <end position="29"/>
    </location>
</feature>
<evidence type="ECO:0000256" key="4">
    <source>
        <dbReference type="ARBA" id="ARBA00023242"/>
    </source>
</evidence>
<feature type="region of interest" description="Disordered" evidence="5">
    <location>
        <begin position="1"/>
        <end position="30"/>
    </location>
</feature>
<organism evidence="7 8">
    <name type="scientific">Rhizopus microsporus</name>
    <dbReference type="NCBI Taxonomy" id="58291"/>
    <lineage>
        <taxon>Eukaryota</taxon>
        <taxon>Fungi</taxon>
        <taxon>Fungi incertae sedis</taxon>
        <taxon>Mucoromycota</taxon>
        <taxon>Mucoromycotina</taxon>
        <taxon>Mucoromycetes</taxon>
        <taxon>Mucorales</taxon>
        <taxon>Mucorineae</taxon>
        <taxon>Rhizopodaceae</taxon>
        <taxon>Rhizopus</taxon>
    </lineage>
</organism>
<dbReference type="SUPFAM" id="SSF118359">
    <property type="entry name" value="Expressed protein At2g23090/F21P24.15"/>
    <property type="match status" value="1"/>
</dbReference>
<dbReference type="OMA" id="CDQKGAA"/>
<evidence type="ECO:0000256" key="3">
    <source>
        <dbReference type="ARBA" id="ARBA00022490"/>
    </source>
</evidence>
<dbReference type="PANTHER" id="PTHR21213:SF0">
    <property type="entry name" value="ZINC FINGER PROTEIN 706"/>
    <property type="match status" value="1"/>
</dbReference>
<proteinExistence type="predicted"/>
<dbReference type="Pfam" id="PF04419">
    <property type="entry name" value="SERF-like_N"/>
    <property type="match status" value="1"/>
</dbReference>
<reference evidence="7 8" key="1">
    <citation type="journal article" date="2016" name="Proc. Natl. Acad. Sci. U.S.A.">
        <title>Lipid metabolic changes in an early divergent fungus govern the establishment of a mutualistic symbiosis with endobacteria.</title>
        <authorList>
            <person name="Lastovetsky O.A."/>
            <person name="Gaspar M.L."/>
            <person name="Mondo S.J."/>
            <person name="LaButti K.M."/>
            <person name="Sandor L."/>
            <person name="Grigoriev I.V."/>
            <person name="Henry S.A."/>
            <person name="Pawlowska T.E."/>
        </authorList>
    </citation>
    <scope>NUCLEOTIDE SEQUENCE [LARGE SCALE GENOMIC DNA]</scope>
    <source>
        <strain evidence="7 8">ATCC 11559</strain>
    </source>
</reference>
<keyword evidence="3" id="KW-0963">Cytoplasm</keyword>
<protein>
    <recommendedName>
        <fullName evidence="6">Small EDRK-rich factor-like N-terminal domain-containing protein</fullName>
    </recommendedName>
</protein>
<evidence type="ECO:0000313" key="8">
    <source>
        <dbReference type="Proteomes" id="UP000242381"/>
    </source>
</evidence>
<dbReference type="PANTHER" id="PTHR21213">
    <property type="entry name" value="GEO09665P1-RELATED"/>
    <property type="match status" value="1"/>
</dbReference>
<dbReference type="InterPro" id="IPR007513">
    <property type="entry name" value="SERF-like_N"/>
</dbReference>
<accession>A0A0A1N5P1</accession>
<dbReference type="VEuPathDB" id="FungiDB:BCV72DRAFT_308926"/>
<keyword evidence="4" id="KW-0539">Nucleus</keyword>
<dbReference type="Proteomes" id="UP000242381">
    <property type="component" value="Unassembled WGS sequence"/>
</dbReference>
<evidence type="ECO:0000259" key="6">
    <source>
        <dbReference type="Pfam" id="PF04419"/>
    </source>
</evidence>
<comment type="subcellular location">
    <subcellularLocation>
        <location evidence="2">Cytoplasm</location>
    </subcellularLocation>
    <subcellularLocation>
        <location evidence="1">Nucleus</location>
    </subcellularLocation>
</comment>
<dbReference type="InterPro" id="IPR045230">
    <property type="entry name" value="MBS1/2-like"/>
</dbReference>
<evidence type="ECO:0000256" key="1">
    <source>
        <dbReference type="ARBA" id="ARBA00004123"/>
    </source>
</evidence>
<dbReference type="EMBL" id="KV921487">
    <property type="protein sequence ID" value="ORE14170.1"/>
    <property type="molecule type" value="Genomic_DNA"/>
</dbReference>
<dbReference type="GO" id="GO:0005634">
    <property type="term" value="C:nucleus"/>
    <property type="evidence" value="ECO:0007669"/>
    <property type="project" value="UniProtKB-SubCell"/>
</dbReference>
<feature type="compositionally biased region" description="Basic and acidic residues" evidence="5">
    <location>
        <begin position="1"/>
        <end position="23"/>
    </location>
</feature>
<name>A0A0A1N5P1_RHIZD</name>
<evidence type="ECO:0000256" key="2">
    <source>
        <dbReference type="ARBA" id="ARBA00004496"/>
    </source>
</evidence>
<dbReference type="InterPro" id="IPR026939">
    <property type="entry name" value="ZNF706/At2g23090_sf"/>
</dbReference>
<dbReference type="GO" id="GO:0005737">
    <property type="term" value="C:cytoplasm"/>
    <property type="evidence" value="ECO:0007669"/>
    <property type="project" value="UniProtKB-SubCell"/>
</dbReference>
<evidence type="ECO:0000313" key="7">
    <source>
        <dbReference type="EMBL" id="ORE14170.1"/>
    </source>
</evidence>
<dbReference type="AlphaFoldDB" id="A0A0A1N5P1"/>
<dbReference type="Gene3D" id="4.10.1050.10">
    <property type="entry name" value="At2g23090-like"/>
    <property type="match status" value="1"/>
</dbReference>
<gene>
    <name evidence="7" type="ORF">BCV71DRAFT_267716</name>
</gene>
<evidence type="ECO:0000256" key="5">
    <source>
        <dbReference type="SAM" id="MobiDB-lite"/>
    </source>
</evidence>